<evidence type="ECO:0000259" key="2">
    <source>
        <dbReference type="Pfam" id="PF13505"/>
    </source>
</evidence>
<organism evidence="3 4">
    <name type="scientific">Neolewinella aurantiaca</name>
    <dbReference type="NCBI Taxonomy" id="2602767"/>
    <lineage>
        <taxon>Bacteria</taxon>
        <taxon>Pseudomonadati</taxon>
        <taxon>Bacteroidota</taxon>
        <taxon>Saprospiria</taxon>
        <taxon>Saprospirales</taxon>
        <taxon>Lewinellaceae</taxon>
        <taxon>Neolewinella</taxon>
    </lineage>
</organism>
<dbReference type="InterPro" id="IPR027385">
    <property type="entry name" value="Beta-barrel_OMP"/>
</dbReference>
<keyword evidence="1" id="KW-0732">Signal</keyword>
<dbReference type="Pfam" id="PF13505">
    <property type="entry name" value="OMP_b-brl"/>
    <property type="match status" value="1"/>
</dbReference>
<evidence type="ECO:0000313" key="3">
    <source>
        <dbReference type="EMBL" id="TXF84024.1"/>
    </source>
</evidence>
<name>A0A5C7FBN9_9BACT</name>
<sequence>MVLPEGQKCNDLSVTASLISADFLSSAGPGQFSDNPVIHYSYLCPMRKLLFLLLILGSASAGAQTFRASLLAGGNFSQIDGDDLFGYHQFGLNAGIRVVAVLNDRWRVGPEILFSQQGARRNQNSANVSAFDQIDLNTLEIPLMVYFKDWRLTAEAGLSYQNLFSYTIISSGGEDITAATPLNSDLLAIKAGVTFFLTERLGLNMRFSKHLTNIDPDQSLNTSFKGKSISVRAVYTLGQGEELPRPAPDDF</sequence>
<dbReference type="Gene3D" id="2.40.160.20">
    <property type="match status" value="1"/>
</dbReference>
<proteinExistence type="predicted"/>
<gene>
    <name evidence="3" type="ORF">FUA23_21345</name>
</gene>
<reference evidence="3 4" key="1">
    <citation type="submission" date="2019-08" db="EMBL/GenBank/DDBJ databases">
        <title>Lewinella sp. strain SSH13 Genome sequencing and assembly.</title>
        <authorList>
            <person name="Kim I."/>
        </authorList>
    </citation>
    <scope>NUCLEOTIDE SEQUENCE [LARGE SCALE GENOMIC DNA]</scope>
    <source>
        <strain evidence="3 4">SSH13</strain>
    </source>
</reference>
<dbReference type="AlphaFoldDB" id="A0A5C7FBN9"/>
<dbReference type="EMBL" id="VOXD01000055">
    <property type="protein sequence ID" value="TXF84024.1"/>
    <property type="molecule type" value="Genomic_DNA"/>
</dbReference>
<evidence type="ECO:0000256" key="1">
    <source>
        <dbReference type="ARBA" id="ARBA00022729"/>
    </source>
</evidence>
<keyword evidence="4" id="KW-1185">Reference proteome</keyword>
<dbReference type="OrthoDB" id="1001536at2"/>
<protein>
    <submittedName>
        <fullName evidence="3">PorT family protein</fullName>
    </submittedName>
</protein>
<comment type="caution">
    <text evidence="3">The sequence shown here is derived from an EMBL/GenBank/DDBJ whole genome shotgun (WGS) entry which is preliminary data.</text>
</comment>
<accession>A0A5C7FBN9</accession>
<feature type="domain" description="Outer membrane protein beta-barrel" evidence="2">
    <location>
        <begin position="50"/>
        <end position="235"/>
    </location>
</feature>
<dbReference type="Proteomes" id="UP000321907">
    <property type="component" value="Unassembled WGS sequence"/>
</dbReference>
<evidence type="ECO:0000313" key="4">
    <source>
        <dbReference type="Proteomes" id="UP000321907"/>
    </source>
</evidence>